<feature type="coiled-coil region" evidence="1">
    <location>
        <begin position="234"/>
        <end position="268"/>
    </location>
</feature>
<evidence type="ECO:0000313" key="5">
    <source>
        <dbReference type="Proteomes" id="UP000216001"/>
    </source>
</evidence>
<organism evidence="3 5">
    <name type="scientific">Providencia rettgeri</name>
    <dbReference type="NCBI Taxonomy" id="587"/>
    <lineage>
        <taxon>Bacteria</taxon>
        <taxon>Pseudomonadati</taxon>
        <taxon>Pseudomonadota</taxon>
        <taxon>Gammaproteobacteria</taxon>
        <taxon>Enterobacterales</taxon>
        <taxon>Morganellaceae</taxon>
        <taxon>Providencia</taxon>
    </lineage>
</organism>
<dbReference type="InterPro" id="IPR019080">
    <property type="entry name" value="YqaJ_viral_recombinase"/>
</dbReference>
<dbReference type="SUPFAM" id="SSF52980">
    <property type="entry name" value="Restriction endonuclease-like"/>
    <property type="match status" value="1"/>
</dbReference>
<evidence type="ECO:0000259" key="2">
    <source>
        <dbReference type="Pfam" id="PF09588"/>
    </source>
</evidence>
<gene>
    <name evidence="4" type="ORF">CHI95_19075</name>
    <name evidence="3" type="ORF">CHI95_24990</name>
</gene>
<dbReference type="Gene3D" id="3.90.320.10">
    <property type="match status" value="1"/>
</dbReference>
<dbReference type="InterPro" id="IPR011604">
    <property type="entry name" value="PDDEXK-like_dom_sf"/>
</dbReference>
<sequence>MNNFDIYDLMQGSDKWLSWRKTGVTATCTPTLNPEVKNEFSNTPYSLYLEWIGAIPPKDLSCIRQVEVGKLSEQFARHWFENQYGEISSPCCVRSRKYPHMIASLDGLIDNNDVVEFKNISPKNHRMLLEEKAKSSVFNYYKWQVYHQMVVTGSTYGYLVFWSAKETPIVFKLKINDKIINKVVTITKRFWNCVNNKTPPEFDVNKDIIYLNSDDVLKERNINPDDLISRTKKLVELQSAFQLAQKQLNEAKEKVASFDEQIRNEIKVLSSVLKLQPNAPLRLEGFGIRYLESQSAPRFSWKKLREKLGINEEDHPDCYGESSIRTSITSYEYHSSNSISSSDNYQDNDNNQKGDSIIDIYKYL</sequence>
<keyword evidence="3" id="KW-0614">Plasmid</keyword>
<feature type="domain" description="YqaJ viral recombinase" evidence="2">
    <location>
        <begin position="15"/>
        <end position="153"/>
    </location>
</feature>
<dbReference type="NCBIfam" id="TIGR03033">
    <property type="entry name" value="phage_rel_nuc"/>
    <property type="match status" value="1"/>
</dbReference>
<dbReference type="GeneID" id="93396204"/>
<dbReference type="EMBL" id="NOWC01000095">
    <property type="protein sequence ID" value="OZS71841.1"/>
    <property type="molecule type" value="Genomic_DNA"/>
</dbReference>
<protein>
    <recommendedName>
        <fullName evidence="2">YqaJ viral recombinase domain-containing protein</fullName>
    </recommendedName>
</protein>
<reference evidence="3 5" key="1">
    <citation type="submission" date="2017-07" db="EMBL/GenBank/DDBJ databases">
        <title>blaIMP-27 on transferable plasmids in Proteus mirabilis and Providencia rettgeri.</title>
        <authorList>
            <person name="Potter R."/>
        </authorList>
    </citation>
    <scope>NUCLEOTIDE SEQUENCE [LARGE SCALE GENOMIC DNA]</scope>
    <source>
        <strain evidence="3 5">PR1</strain>
        <plasmid evidence="3">pPR1</plasmid>
    </source>
</reference>
<dbReference type="Pfam" id="PF09588">
    <property type="entry name" value="YqaJ"/>
    <property type="match status" value="1"/>
</dbReference>
<proteinExistence type="predicted"/>
<evidence type="ECO:0000313" key="3">
    <source>
        <dbReference type="EMBL" id="OZS71841.1"/>
    </source>
</evidence>
<dbReference type="RefSeq" id="WP_094962550.1">
    <property type="nucleotide sequence ID" value="NZ_NOWC01000028.1"/>
</dbReference>
<comment type="caution">
    <text evidence="3">The sequence shown here is derived from an EMBL/GenBank/DDBJ whole genome shotgun (WGS) entry which is preliminary data.</text>
</comment>
<geneLocation type="plasmid" evidence="3">
    <name>pPR1</name>
</geneLocation>
<name>A0A264VKK5_PRORE</name>
<dbReference type="EMBL" id="NOWC01000028">
    <property type="protein sequence ID" value="OZS72959.1"/>
    <property type="molecule type" value="Genomic_DNA"/>
</dbReference>
<evidence type="ECO:0000256" key="1">
    <source>
        <dbReference type="SAM" id="Coils"/>
    </source>
</evidence>
<evidence type="ECO:0000313" key="4">
    <source>
        <dbReference type="EMBL" id="OZS72959.1"/>
    </source>
</evidence>
<dbReference type="InterPro" id="IPR017482">
    <property type="entry name" value="Lambda-type_endonuclease"/>
</dbReference>
<dbReference type="STRING" id="587.RB151_016910"/>
<keyword evidence="1" id="KW-0175">Coiled coil</keyword>
<accession>A0A264VKK5</accession>
<dbReference type="Proteomes" id="UP000216001">
    <property type="component" value="Unassembled WGS sequence"/>
</dbReference>
<dbReference type="InterPro" id="IPR011335">
    <property type="entry name" value="Restrct_endonuc-II-like"/>
</dbReference>
<dbReference type="AlphaFoldDB" id="A0A264VKK5"/>